<organism evidence="2 3">
    <name type="scientific">Neofusicoccum ribis</name>
    <dbReference type="NCBI Taxonomy" id="45134"/>
    <lineage>
        <taxon>Eukaryota</taxon>
        <taxon>Fungi</taxon>
        <taxon>Dikarya</taxon>
        <taxon>Ascomycota</taxon>
        <taxon>Pezizomycotina</taxon>
        <taxon>Dothideomycetes</taxon>
        <taxon>Dothideomycetes incertae sedis</taxon>
        <taxon>Botryosphaeriales</taxon>
        <taxon>Botryosphaeriaceae</taxon>
        <taxon>Neofusicoccum</taxon>
    </lineage>
</organism>
<feature type="region of interest" description="Disordered" evidence="1">
    <location>
        <begin position="316"/>
        <end position="374"/>
    </location>
</feature>
<evidence type="ECO:0000256" key="1">
    <source>
        <dbReference type="SAM" id="MobiDB-lite"/>
    </source>
</evidence>
<proteinExistence type="predicted"/>
<comment type="caution">
    <text evidence="2">The sequence shown here is derived from an EMBL/GenBank/DDBJ whole genome shotgun (WGS) entry which is preliminary data.</text>
</comment>
<evidence type="ECO:0000313" key="2">
    <source>
        <dbReference type="EMBL" id="KAL1618386.1"/>
    </source>
</evidence>
<sequence>MPPNFQSRMALPPAVRLIVERLEDIALNFIIPTEDQSWRVYTVTSADYAALFTYLRQTGNEELFDCMESLSYDWMSYGSLLALRVPTHTHNIFTASIQFLLINSLRAVSAAAPENWFVANAVCYSSERDAAEDTTVGDHRPDLCFYFERDASPGQSSPKRARGSRDPTVVIEICSADKMRDMEALAVHYLREGDGATRTVVGIDVTRGTFSVWRYLRFLPTRVDGREYRRCFCTERDVRWRLADDSAPPFGALQFTVRDFLPTRLPGITDGPEKEEMEALMKKTVGIPFEQMCTSWRLATPPPAGYALDDEGSAEMVLSSTAENTEDDEVTGAMAPPDSEDEEDEREGSEDEESESEREEEQQQEDEEDEDEEE</sequence>
<dbReference type="Proteomes" id="UP001521116">
    <property type="component" value="Unassembled WGS sequence"/>
</dbReference>
<protein>
    <submittedName>
        <fullName evidence="2">Uncharacterized protein</fullName>
    </submittedName>
</protein>
<gene>
    <name evidence="2" type="ORF">SLS56_010576</name>
</gene>
<evidence type="ECO:0000313" key="3">
    <source>
        <dbReference type="Proteomes" id="UP001521116"/>
    </source>
</evidence>
<reference evidence="2 3" key="1">
    <citation type="submission" date="2024-02" db="EMBL/GenBank/DDBJ databases">
        <title>De novo assembly and annotation of 12 fungi associated with fruit tree decline syndrome in Ontario, Canada.</title>
        <authorList>
            <person name="Sulman M."/>
            <person name="Ellouze W."/>
            <person name="Ilyukhin E."/>
        </authorList>
    </citation>
    <scope>NUCLEOTIDE SEQUENCE [LARGE SCALE GENOMIC DNA]</scope>
    <source>
        <strain evidence="2 3">M1-105</strain>
    </source>
</reference>
<dbReference type="EMBL" id="JAJVDC020000209">
    <property type="protein sequence ID" value="KAL1618386.1"/>
    <property type="molecule type" value="Genomic_DNA"/>
</dbReference>
<name>A0ABR3SE24_9PEZI</name>
<keyword evidence="3" id="KW-1185">Reference proteome</keyword>
<feature type="compositionally biased region" description="Acidic residues" evidence="1">
    <location>
        <begin position="338"/>
        <end position="374"/>
    </location>
</feature>
<accession>A0ABR3SE24</accession>